<reference evidence="2" key="2">
    <citation type="submission" date="2022-10" db="EMBL/GenBank/DDBJ databases">
        <title>The complete genomes of actinobacterial strains from the NBC collection.</title>
        <authorList>
            <person name="Joergensen T.S."/>
            <person name="Alvarez Arevalo M."/>
            <person name="Sterndorff E.B."/>
            <person name="Faurdal D."/>
            <person name="Vuksanovic O."/>
            <person name="Mourched A.-S."/>
            <person name="Charusanti P."/>
            <person name="Shaw S."/>
            <person name="Blin K."/>
            <person name="Weber T."/>
        </authorList>
    </citation>
    <scope>NUCLEOTIDE SEQUENCE</scope>
    <source>
        <strain evidence="2">NBC_01256</strain>
    </source>
</reference>
<evidence type="ECO:0000313" key="3">
    <source>
        <dbReference type="Proteomes" id="UP000435837"/>
    </source>
</evidence>
<dbReference type="EMBL" id="CP108473">
    <property type="protein sequence ID" value="WUS21766.1"/>
    <property type="molecule type" value="Genomic_DNA"/>
</dbReference>
<gene>
    <name evidence="2" type="ORF">OG727_05395</name>
    <name evidence="1" type="ORF">Scani_28820</name>
</gene>
<evidence type="ECO:0000313" key="4">
    <source>
        <dbReference type="Proteomes" id="UP001432292"/>
    </source>
</evidence>
<keyword evidence="4" id="KW-1185">Reference proteome</keyword>
<protein>
    <submittedName>
        <fullName evidence="1">Uncharacterized protein</fullName>
    </submittedName>
</protein>
<dbReference type="Proteomes" id="UP000435837">
    <property type="component" value="Unassembled WGS sequence"/>
</dbReference>
<dbReference type="Proteomes" id="UP001432292">
    <property type="component" value="Chromosome"/>
</dbReference>
<accession>A0A640S738</accession>
<dbReference type="AlphaFoldDB" id="A0A640S738"/>
<name>A0A640S738_9ACTN</name>
<sequence>MAGLSLPEDAEQHLRELIDVLDATWKQMAERLQEAGADAKSSIEVQPNGRAKLNVEKLHALGEP</sequence>
<proteinExistence type="predicted"/>
<evidence type="ECO:0000313" key="1">
    <source>
        <dbReference type="EMBL" id="GFE06614.1"/>
    </source>
</evidence>
<dbReference type="EMBL" id="BLIN01000003">
    <property type="protein sequence ID" value="GFE06614.1"/>
    <property type="molecule type" value="Genomic_DNA"/>
</dbReference>
<evidence type="ECO:0000313" key="2">
    <source>
        <dbReference type="EMBL" id="WUS21766.1"/>
    </source>
</evidence>
<organism evidence="1 3">
    <name type="scientific">Streptomyces caniferus</name>
    <dbReference type="NCBI Taxonomy" id="285557"/>
    <lineage>
        <taxon>Bacteria</taxon>
        <taxon>Bacillati</taxon>
        <taxon>Actinomycetota</taxon>
        <taxon>Actinomycetes</taxon>
        <taxon>Kitasatosporales</taxon>
        <taxon>Streptomycetaceae</taxon>
        <taxon>Streptomyces</taxon>
    </lineage>
</organism>
<reference evidence="1 3" key="1">
    <citation type="submission" date="2019-12" db="EMBL/GenBank/DDBJ databases">
        <title>Whole genome shotgun sequence of Streptomyces caniferus NBRC 15389.</title>
        <authorList>
            <person name="Ichikawa N."/>
            <person name="Kimura A."/>
            <person name="Kitahashi Y."/>
            <person name="Komaki H."/>
            <person name="Tamura T."/>
        </authorList>
    </citation>
    <scope>NUCLEOTIDE SEQUENCE [LARGE SCALE GENOMIC DNA]</scope>
    <source>
        <strain evidence="1 3">NBRC 15389</strain>
    </source>
</reference>